<comment type="cofactor">
    <cofactor evidence="1">
        <name>pyridoxal 5'-phosphate</name>
        <dbReference type="ChEBI" id="CHEBI:597326"/>
    </cofactor>
</comment>
<gene>
    <name evidence="4" type="ORF">A4W93_27895</name>
</gene>
<dbReference type="PANTHER" id="PTHR13693:SF3">
    <property type="entry name" value="LD36009P"/>
    <property type="match status" value="1"/>
</dbReference>
<proteinExistence type="predicted"/>
<feature type="domain" description="Aminotransferase class I/classII large" evidence="3">
    <location>
        <begin position="29"/>
        <end position="371"/>
    </location>
</feature>
<dbReference type="PANTHER" id="PTHR13693">
    <property type="entry name" value="CLASS II AMINOTRANSFERASE/8-AMINO-7-OXONONANOATE SYNTHASE"/>
    <property type="match status" value="1"/>
</dbReference>
<keyword evidence="5" id="KW-1185">Reference proteome</keyword>
<evidence type="ECO:0000313" key="4">
    <source>
        <dbReference type="EMBL" id="ARN23412.1"/>
    </source>
</evidence>
<dbReference type="KEGG" id="rgu:A4W93_27895"/>
<dbReference type="GO" id="GO:0030170">
    <property type="term" value="F:pyridoxal phosphate binding"/>
    <property type="evidence" value="ECO:0007669"/>
    <property type="project" value="InterPro"/>
</dbReference>
<evidence type="ECO:0000256" key="2">
    <source>
        <dbReference type="ARBA" id="ARBA00022679"/>
    </source>
</evidence>
<dbReference type="Proteomes" id="UP000193427">
    <property type="component" value="Chromosome"/>
</dbReference>
<dbReference type="Gene3D" id="3.90.1150.10">
    <property type="entry name" value="Aspartate Aminotransferase, domain 1"/>
    <property type="match status" value="1"/>
</dbReference>
<dbReference type="GO" id="GO:0016740">
    <property type="term" value="F:transferase activity"/>
    <property type="evidence" value="ECO:0007669"/>
    <property type="project" value="UniProtKB-KW"/>
</dbReference>
<dbReference type="InterPro" id="IPR050087">
    <property type="entry name" value="AON_synthase_class-II"/>
</dbReference>
<accession>A0A1W6LGK3</accession>
<organism evidence="4 5">
    <name type="scientific">Piscinibacter gummiphilus</name>
    <dbReference type="NCBI Taxonomy" id="946333"/>
    <lineage>
        <taxon>Bacteria</taxon>
        <taxon>Pseudomonadati</taxon>
        <taxon>Pseudomonadota</taxon>
        <taxon>Betaproteobacteria</taxon>
        <taxon>Burkholderiales</taxon>
        <taxon>Sphaerotilaceae</taxon>
        <taxon>Piscinibacter</taxon>
    </lineage>
</organism>
<dbReference type="STRING" id="946333.A4W93_27895"/>
<evidence type="ECO:0000259" key="3">
    <source>
        <dbReference type="Pfam" id="PF00155"/>
    </source>
</evidence>
<dbReference type="Gene3D" id="3.40.640.10">
    <property type="entry name" value="Type I PLP-dependent aspartate aminotransferase-like (Major domain)"/>
    <property type="match status" value="1"/>
</dbReference>
<dbReference type="EMBL" id="CP015118">
    <property type="protein sequence ID" value="ARN23412.1"/>
    <property type="molecule type" value="Genomic_DNA"/>
</dbReference>
<dbReference type="AlphaFoldDB" id="A0A1W6LGK3"/>
<sequence>MLLPQRDGTFFLSRDRSDGASIEVDGRAVVNFSSYDYLGLTQHPEVLAASHGALDRFGSSASASRMVCGQTAVHDALDERIARFLGTESAMTFNSGFGTNASTIGFLFEPRDLVLHDAYMHQSALEGIRLSGATRMSFRHNDVAALAALLETEAPKYRKVLVLVEGAYSMDGDVCPLREIAALKRRHDFYLMVDEAHSLGTVGATGRGIGEHAGVDRADVDLWMGTLSKTLASCGGYIAGNGELVEFLRYNCPGYVYSAALPPVGAAAAEAALGVLEREPERSVALQDKVQMAQSLARAAGLDIGTADVAPILPVILGERDLTLHTSFALYQRGLCAHPLVYPAVPKHQARLRFFITGLHTEAQLQEAFDAVAAIVAEATA</sequence>
<evidence type="ECO:0000313" key="5">
    <source>
        <dbReference type="Proteomes" id="UP000193427"/>
    </source>
</evidence>
<name>A0A1W6LGK3_9BURK</name>
<dbReference type="InterPro" id="IPR004839">
    <property type="entry name" value="Aminotransferase_I/II_large"/>
</dbReference>
<dbReference type="InterPro" id="IPR015424">
    <property type="entry name" value="PyrdxlP-dep_Trfase"/>
</dbReference>
<dbReference type="InterPro" id="IPR015422">
    <property type="entry name" value="PyrdxlP-dep_Trfase_small"/>
</dbReference>
<protein>
    <recommendedName>
        <fullName evidence="3">Aminotransferase class I/classII large domain-containing protein</fullName>
    </recommendedName>
</protein>
<evidence type="ECO:0000256" key="1">
    <source>
        <dbReference type="ARBA" id="ARBA00001933"/>
    </source>
</evidence>
<reference evidence="4 5" key="1">
    <citation type="submission" date="2016-04" db="EMBL/GenBank/DDBJ databases">
        <title>Complete genome sequence of natural rubber-degrading, novel Gram-negative bacterium, Rhizobacter gummiphilus strain NS21.</title>
        <authorList>
            <person name="Tabata M."/>
            <person name="Kasai D."/>
            <person name="Fukuda M."/>
        </authorList>
    </citation>
    <scope>NUCLEOTIDE SEQUENCE [LARGE SCALE GENOMIC DNA]</scope>
    <source>
        <strain evidence="4 5">NS21</strain>
    </source>
</reference>
<dbReference type="Pfam" id="PF00155">
    <property type="entry name" value="Aminotran_1_2"/>
    <property type="match status" value="1"/>
</dbReference>
<dbReference type="InterPro" id="IPR015421">
    <property type="entry name" value="PyrdxlP-dep_Trfase_major"/>
</dbReference>
<dbReference type="SUPFAM" id="SSF53383">
    <property type="entry name" value="PLP-dependent transferases"/>
    <property type="match status" value="1"/>
</dbReference>
<keyword evidence="2" id="KW-0808">Transferase</keyword>
<dbReference type="CDD" id="cd06454">
    <property type="entry name" value="KBL_like"/>
    <property type="match status" value="1"/>
</dbReference>